<evidence type="ECO:0000256" key="1">
    <source>
        <dbReference type="SAM" id="MobiDB-lite"/>
    </source>
</evidence>
<proteinExistence type="predicted"/>
<feature type="compositionally biased region" description="Polar residues" evidence="1">
    <location>
        <begin position="1"/>
        <end position="11"/>
    </location>
</feature>
<feature type="non-terminal residue" evidence="2">
    <location>
        <position position="79"/>
    </location>
</feature>
<organism evidence="2 3">
    <name type="scientific">Datura stramonium</name>
    <name type="common">Jimsonweed</name>
    <name type="synonym">Common thornapple</name>
    <dbReference type="NCBI Taxonomy" id="4076"/>
    <lineage>
        <taxon>Eukaryota</taxon>
        <taxon>Viridiplantae</taxon>
        <taxon>Streptophyta</taxon>
        <taxon>Embryophyta</taxon>
        <taxon>Tracheophyta</taxon>
        <taxon>Spermatophyta</taxon>
        <taxon>Magnoliopsida</taxon>
        <taxon>eudicotyledons</taxon>
        <taxon>Gunneridae</taxon>
        <taxon>Pentapetalae</taxon>
        <taxon>asterids</taxon>
        <taxon>lamiids</taxon>
        <taxon>Solanales</taxon>
        <taxon>Solanaceae</taxon>
        <taxon>Solanoideae</taxon>
        <taxon>Datureae</taxon>
        <taxon>Datura</taxon>
    </lineage>
</organism>
<gene>
    <name evidence="2" type="ORF">HAX54_048234</name>
</gene>
<evidence type="ECO:0000313" key="2">
    <source>
        <dbReference type="EMBL" id="MCE3050809.1"/>
    </source>
</evidence>
<name>A0ABS8WNS5_DATST</name>
<evidence type="ECO:0000313" key="3">
    <source>
        <dbReference type="Proteomes" id="UP000823775"/>
    </source>
</evidence>
<dbReference type="Proteomes" id="UP000823775">
    <property type="component" value="Unassembled WGS sequence"/>
</dbReference>
<accession>A0ABS8WNS5</accession>
<dbReference type="EMBL" id="JACEIK010007924">
    <property type="protein sequence ID" value="MCE3050809.1"/>
    <property type="molecule type" value="Genomic_DNA"/>
</dbReference>
<feature type="region of interest" description="Disordered" evidence="1">
    <location>
        <begin position="1"/>
        <end position="34"/>
    </location>
</feature>
<comment type="caution">
    <text evidence="2">The sequence shown here is derived from an EMBL/GenBank/DDBJ whole genome shotgun (WGS) entry which is preliminary data.</text>
</comment>
<keyword evidence="3" id="KW-1185">Reference proteome</keyword>
<sequence>VRSSTPQMSRRQQAKEIHGRKPFGNDASAPHLRNTCPDVQTAIPTQVLSKMSGKTRVKRDTSVFYLQNADLVVRSAVPT</sequence>
<reference evidence="2 3" key="1">
    <citation type="journal article" date="2021" name="BMC Genomics">
        <title>Datura genome reveals duplications of psychoactive alkaloid biosynthetic genes and high mutation rate following tissue culture.</title>
        <authorList>
            <person name="Rajewski A."/>
            <person name="Carter-House D."/>
            <person name="Stajich J."/>
            <person name="Litt A."/>
        </authorList>
    </citation>
    <scope>NUCLEOTIDE SEQUENCE [LARGE SCALE GENOMIC DNA]</scope>
    <source>
        <strain evidence="2">AR-01</strain>
    </source>
</reference>
<feature type="non-terminal residue" evidence="2">
    <location>
        <position position="1"/>
    </location>
</feature>
<protein>
    <submittedName>
        <fullName evidence="2">Uncharacterized protein</fullName>
    </submittedName>
</protein>